<keyword evidence="3 5" id="KW-1133">Transmembrane helix</keyword>
<keyword evidence="2 5" id="KW-0812">Transmembrane</keyword>
<evidence type="ECO:0000313" key="6">
    <source>
        <dbReference type="EMBL" id="MFC3760110.1"/>
    </source>
</evidence>
<evidence type="ECO:0000256" key="5">
    <source>
        <dbReference type="SAM" id="Phobius"/>
    </source>
</evidence>
<protein>
    <recommendedName>
        <fullName evidence="8">YmcC</fullName>
    </recommendedName>
</protein>
<proteinExistence type="predicted"/>
<keyword evidence="7" id="KW-1185">Reference proteome</keyword>
<keyword evidence="4 5" id="KW-0472">Membrane</keyword>
<sequence length="198" mass="21970">MTNLIELLRDNPLVAVIVGAEVAFWVFIALGLSARYLLLKKKLGAALLICVPLIDVVMLVATVIDLRSGGSADITHGLAATYLGFSVAFGHSMIRWADVRFAHRFAGGPAPVKPPKYGAEKVKREWREWLKALLAWAIACGIMGILVAIFGMNEQTRVFWEWPWGWIPRLTIVLGIWFVVGPLWVLLSPPRQPATSER</sequence>
<evidence type="ECO:0000256" key="1">
    <source>
        <dbReference type="ARBA" id="ARBA00004141"/>
    </source>
</evidence>
<feature type="transmembrane region" description="Helical" evidence="5">
    <location>
        <begin position="12"/>
        <end position="32"/>
    </location>
</feature>
<feature type="transmembrane region" description="Helical" evidence="5">
    <location>
        <begin position="133"/>
        <end position="152"/>
    </location>
</feature>
<dbReference type="RefSeq" id="WP_239554032.1">
    <property type="nucleotide sequence ID" value="NZ_JAFBCM010000001.1"/>
</dbReference>
<evidence type="ECO:0000313" key="7">
    <source>
        <dbReference type="Proteomes" id="UP001595699"/>
    </source>
</evidence>
<dbReference type="InterPro" id="IPR045863">
    <property type="entry name" value="CorA_TM1_TM2"/>
</dbReference>
<feature type="transmembrane region" description="Helical" evidence="5">
    <location>
        <begin position="76"/>
        <end position="94"/>
    </location>
</feature>
<accession>A0ABV7Y8X3</accession>
<dbReference type="SUPFAM" id="SSF144083">
    <property type="entry name" value="Magnesium transport protein CorA, transmembrane region"/>
    <property type="match status" value="1"/>
</dbReference>
<gene>
    <name evidence="6" type="ORF">ACFOUW_04630</name>
</gene>
<organism evidence="6 7">
    <name type="scientific">Tenggerimyces flavus</name>
    <dbReference type="NCBI Taxonomy" id="1708749"/>
    <lineage>
        <taxon>Bacteria</taxon>
        <taxon>Bacillati</taxon>
        <taxon>Actinomycetota</taxon>
        <taxon>Actinomycetes</taxon>
        <taxon>Propionibacteriales</taxon>
        <taxon>Nocardioidaceae</taxon>
        <taxon>Tenggerimyces</taxon>
    </lineage>
</organism>
<feature type="transmembrane region" description="Helical" evidence="5">
    <location>
        <begin position="44"/>
        <end position="64"/>
    </location>
</feature>
<feature type="transmembrane region" description="Helical" evidence="5">
    <location>
        <begin position="164"/>
        <end position="187"/>
    </location>
</feature>
<dbReference type="EMBL" id="JBHRZH010000004">
    <property type="protein sequence ID" value="MFC3760110.1"/>
    <property type="molecule type" value="Genomic_DNA"/>
</dbReference>
<evidence type="ECO:0008006" key="8">
    <source>
        <dbReference type="Google" id="ProtNLM"/>
    </source>
</evidence>
<reference evidence="7" key="1">
    <citation type="journal article" date="2019" name="Int. J. Syst. Evol. Microbiol.">
        <title>The Global Catalogue of Microorganisms (GCM) 10K type strain sequencing project: providing services to taxonomists for standard genome sequencing and annotation.</title>
        <authorList>
            <consortium name="The Broad Institute Genomics Platform"/>
            <consortium name="The Broad Institute Genome Sequencing Center for Infectious Disease"/>
            <person name="Wu L."/>
            <person name="Ma J."/>
        </authorList>
    </citation>
    <scope>NUCLEOTIDE SEQUENCE [LARGE SCALE GENOMIC DNA]</scope>
    <source>
        <strain evidence="7">CGMCC 4.7241</strain>
    </source>
</reference>
<evidence type="ECO:0000256" key="3">
    <source>
        <dbReference type="ARBA" id="ARBA00022989"/>
    </source>
</evidence>
<evidence type="ECO:0000256" key="2">
    <source>
        <dbReference type="ARBA" id="ARBA00022692"/>
    </source>
</evidence>
<evidence type="ECO:0000256" key="4">
    <source>
        <dbReference type="ARBA" id="ARBA00023136"/>
    </source>
</evidence>
<comment type="caution">
    <text evidence="6">The sequence shown here is derived from an EMBL/GenBank/DDBJ whole genome shotgun (WGS) entry which is preliminary data.</text>
</comment>
<comment type="subcellular location">
    <subcellularLocation>
        <location evidence="1">Membrane</location>
        <topology evidence="1">Multi-pass membrane protein</topology>
    </subcellularLocation>
</comment>
<dbReference type="Proteomes" id="UP001595699">
    <property type="component" value="Unassembled WGS sequence"/>
</dbReference>
<name>A0ABV7Y8X3_9ACTN</name>